<dbReference type="AlphaFoldDB" id="A0A368FEY9"/>
<feature type="region of interest" description="Disordered" evidence="1">
    <location>
        <begin position="1"/>
        <end position="168"/>
    </location>
</feature>
<name>A0A368FEY9_ANCCA</name>
<accession>A0A368FEY9</accession>
<dbReference type="Proteomes" id="UP000252519">
    <property type="component" value="Unassembled WGS sequence"/>
</dbReference>
<evidence type="ECO:0000313" key="3">
    <source>
        <dbReference type="Proteomes" id="UP000252519"/>
    </source>
</evidence>
<comment type="caution">
    <text evidence="2">The sequence shown here is derived from an EMBL/GenBank/DDBJ whole genome shotgun (WGS) entry which is preliminary data.</text>
</comment>
<feature type="compositionally biased region" description="Basic and acidic residues" evidence="1">
    <location>
        <begin position="31"/>
        <end position="69"/>
    </location>
</feature>
<feature type="compositionally biased region" description="Basic and acidic residues" evidence="1">
    <location>
        <begin position="80"/>
        <end position="158"/>
    </location>
</feature>
<evidence type="ECO:0000256" key="1">
    <source>
        <dbReference type="SAM" id="MobiDB-lite"/>
    </source>
</evidence>
<feature type="region of interest" description="Disordered" evidence="1">
    <location>
        <begin position="199"/>
        <end position="231"/>
    </location>
</feature>
<reference evidence="2 3" key="1">
    <citation type="submission" date="2014-10" db="EMBL/GenBank/DDBJ databases">
        <title>Draft genome of the hookworm Ancylostoma caninum.</title>
        <authorList>
            <person name="Mitreva M."/>
        </authorList>
    </citation>
    <scope>NUCLEOTIDE SEQUENCE [LARGE SCALE GENOMIC DNA]</scope>
    <source>
        <strain evidence="2 3">Baltimore</strain>
    </source>
</reference>
<feature type="compositionally biased region" description="Basic and acidic residues" evidence="1">
    <location>
        <begin position="199"/>
        <end position="208"/>
    </location>
</feature>
<dbReference type="EMBL" id="JOJR01001946">
    <property type="protein sequence ID" value="RCN29450.1"/>
    <property type="molecule type" value="Genomic_DNA"/>
</dbReference>
<gene>
    <name evidence="2" type="ORF">ANCCAN_24794</name>
</gene>
<sequence>MEAVMIGGGKPKAAPPKEPVKASPKPRAKPVKAEQEKAKKEEAPKEAKAEAEVKRKSAERVEAEPKGKSAEAVVPPATEAKGKSAESVAKADAEPKVKSGERVGSAEDVKKDKSAEKMEKAEAEPKGKSAEAVQEQKKPGSPPRLEKKPLVDVARKEPPGPAEPGEGALAGIVNRAGDILFGFGAAMIHAFRVDDNEKPLTDSAEKRVATSAASINPAAGPSDASKEMKKT</sequence>
<organism evidence="2 3">
    <name type="scientific">Ancylostoma caninum</name>
    <name type="common">Dog hookworm</name>
    <dbReference type="NCBI Taxonomy" id="29170"/>
    <lineage>
        <taxon>Eukaryota</taxon>
        <taxon>Metazoa</taxon>
        <taxon>Ecdysozoa</taxon>
        <taxon>Nematoda</taxon>
        <taxon>Chromadorea</taxon>
        <taxon>Rhabditida</taxon>
        <taxon>Rhabditina</taxon>
        <taxon>Rhabditomorpha</taxon>
        <taxon>Strongyloidea</taxon>
        <taxon>Ancylostomatidae</taxon>
        <taxon>Ancylostomatinae</taxon>
        <taxon>Ancylostoma</taxon>
    </lineage>
</organism>
<evidence type="ECO:0000313" key="2">
    <source>
        <dbReference type="EMBL" id="RCN29450.1"/>
    </source>
</evidence>
<protein>
    <submittedName>
        <fullName evidence="2">Uncharacterized protein</fullName>
    </submittedName>
</protein>
<keyword evidence="3" id="KW-1185">Reference proteome</keyword>
<proteinExistence type="predicted"/>
<feature type="compositionally biased region" description="Gly residues" evidence="1">
    <location>
        <begin position="1"/>
        <end position="10"/>
    </location>
</feature>